<reference evidence="1 2" key="1">
    <citation type="journal article" date="2018" name="Front. Microbiol.">
        <title>Hydrolytic Capabilities as a Key to Environmental Success: Chitinolytic and Cellulolytic Acidobacteria From Acidic Sub-arctic Soils and Boreal Peatlands.</title>
        <authorList>
            <person name="Belova S.E."/>
            <person name="Ravin N.V."/>
            <person name="Pankratov T.A."/>
            <person name="Rakitin A.L."/>
            <person name="Ivanova A.A."/>
            <person name="Beletsky A.V."/>
            <person name="Mardanov A.V."/>
            <person name="Sinninghe Damste J.S."/>
            <person name="Dedysh S.N."/>
        </authorList>
    </citation>
    <scope>NUCLEOTIDE SEQUENCE [LARGE SCALE GENOMIC DNA]</scope>
    <source>
        <strain evidence="1 2">SBC82</strain>
    </source>
</reference>
<dbReference type="InterPro" id="IPR036890">
    <property type="entry name" value="HATPase_C_sf"/>
</dbReference>
<gene>
    <name evidence="1" type="ORF">ACPOL_4757</name>
</gene>
<protein>
    <submittedName>
        <fullName evidence="1">Diguanylate cyclase/phosphodiesterase (GGDEF &amp; EAL domains) with PAS/PAC sensor(S)</fullName>
    </submittedName>
</protein>
<dbReference type="EMBL" id="CP030840">
    <property type="protein sequence ID" value="AXC14023.1"/>
    <property type="molecule type" value="Genomic_DNA"/>
</dbReference>
<dbReference type="SUPFAM" id="SSF55874">
    <property type="entry name" value="ATPase domain of HSP90 chaperone/DNA topoisomerase II/histidine kinase"/>
    <property type="match status" value="1"/>
</dbReference>
<dbReference type="AlphaFoldDB" id="A0A2Z5G496"/>
<dbReference type="Proteomes" id="UP000253606">
    <property type="component" value="Chromosome"/>
</dbReference>
<evidence type="ECO:0000313" key="2">
    <source>
        <dbReference type="Proteomes" id="UP000253606"/>
    </source>
</evidence>
<dbReference type="Gene3D" id="3.30.565.10">
    <property type="entry name" value="Histidine kinase-like ATPase, C-terminal domain"/>
    <property type="match status" value="1"/>
</dbReference>
<keyword evidence="2" id="KW-1185">Reference proteome</keyword>
<name>A0A2Z5G496_9BACT</name>
<sequence length="52" mass="5958">MGLPLYRKTVKSYGGELKVESAEGQRCTFCFTWPKDRRSGREAWSGEDLDNT</sequence>
<dbReference type="KEGG" id="abas:ACPOL_4757"/>
<organism evidence="1 2">
    <name type="scientific">Acidisarcina polymorpha</name>
    <dbReference type="NCBI Taxonomy" id="2211140"/>
    <lineage>
        <taxon>Bacteria</taxon>
        <taxon>Pseudomonadati</taxon>
        <taxon>Acidobacteriota</taxon>
        <taxon>Terriglobia</taxon>
        <taxon>Terriglobales</taxon>
        <taxon>Acidobacteriaceae</taxon>
        <taxon>Acidisarcina</taxon>
    </lineage>
</organism>
<accession>A0A2Z5G496</accession>
<proteinExistence type="predicted"/>
<evidence type="ECO:0000313" key="1">
    <source>
        <dbReference type="EMBL" id="AXC14023.1"/>
    </source>
</evidence>